<protein>
    <recommendedName>
        <fullName evidence="1">MSP domain-containing protein</fullName>
    </recommendedName>
</protein>
<evidence type="ECO:0000259" key="1">
    <source>
        <dbReference type="PROSITE" id="PS50202"/>
    </source>
</evidence>
<sequence>MEPVSISSLIGSSTSITIPFTNPTELPVMVDVTLTDKEPSGAAGSQVITDIKVFSIPLSHTDGILVSEGGSFDVPVVFRPNNAVLKQAWLSVTMTHVCSNGLASTETERAEVDLTAVCWNYHLFGIPVDENCKTWGDFQVSAEDFVCTVQSDSKAETEDCLSASVTAGRRDPETSLITLTLHIVYTPLKTCRRSVFLVVHCISGTIWKCPIDLIATEPHKDNAIIIESTEVGKTSAVGIRLTSTTRRSVQFSAAFLPGSSRDFRVTPSSGFLPPVGSAGKLITVSFTPTSANSKHTARLTIQAVLMQQTFEVKGTVLQSPPIYITSDNGNTYAPRPSKEKKSFVVQNLRIPNLANSSPLKLRR</sequence>
<evidence type="ECO:0000313" key="3">
    <source>
        <dbReference type="Proteomes" id="UP000516260"/>
    </source>
</evidence>
<comment type="caution">
    <text evidence="2">The sequence shown here is derived from an EMBL/GenBank/DDBJ whole genome shotgun (WGS) entry which is preliminary data.</text>
</comment>
<dbReference type="InterPro" id="IPR013783">
    <property type="entry name" value="Ig-like_fold"/>
</dbReference>
<dbReference type="GO" id="GO:0005929">
    <property type="term" value="C:cilium"/>
    <property type="evidence" value="ECO:0007669"/>
    <property type="project" value="TreeGrafter"/>
</dbReference>
<feature type="domain" description="MSP" evidence="1">
    <location>
        <begin position="213"/>
        <end position="363"/>
    </location>
</feature>
<dbReference type="EMBL" id="SWLE01000012">
    <property type="protein sequence ID" value="TNM94215.1"/>
    <property type="molecule type" value="Genomic_DNA"/>
</dbReference>
<dbReference type="GO" id="GO:0060271">
    <property type="term" value="P:cilium assembly"/>
    <property type="evidence" value="ECO:0007669"/>
    <property type="project" value="TreeGrafter"/>
</dbReference>
<dbReference type="Proteomes" id="UP000516260">
    <property type="component" value="Chromosome 2"/>
</dbReference>
<dbReference type="AlphaFoldDB" id="A0A4Z2BPN7"/>
<organism evidence="2 3">
    <name type="scientific">Takifugu bimaculatus</name>
    <dbReference type="NCBI Taxonomy" id="433685"/>
    <lineage>
        <taxon>Eukaryota</taxon>
        <taxon>Metazoa</taxon>
        <taxon>Chordata</taxon>
        <taxon>Craniata</taxon>
        <taxon>Vertebrata</taxon>
        <taxon>Euteleostomi</taxon>
        <taxon>Actinopterygii</taxon>
        <taxon>Neopterygii</taxon>
        <taxon>Teleostei</taxon>
        <taxon>Neoteleostei</taxon>
        <taxon>Acanthomorphata</taxon>
        <taxon>Eupercaria</taxon>
        <taxon>Tetraodontiformes</taxon>
        <taxon>Tetradontoidea</taxon>
        <taxon>Tetraodontidae</taxon>
        <taxon>Takifugu</taxon>
    </lineage>
</organism>
<dbReference type="InterPro" id="IPR000535">
    <property type="entry name" value="MSP_dom"/>
</dbReference>
<reference evidence="2 3" key="1">
    <citation type="submission" date="2019-04" db="EMBL/GenBank/DDBJ databases">
        <title>The sequence and de novo assembly of Takifugu bimaculatus genome using PacBio and Hi-C technologies.</title>
        <authorList>
            <person name="Xu P."/>
            <person name="Liu B."/>
            <person name="Zhou Z."/>
        </authorList>
    </citation>
    <scope>NUCLEOTIDE SEQUENCE [LARGE SCALE GENOMIC DNA]</scope>
    <source>
        <strain evidence="2">TB-2018</strain>
        <tissue evidence="2">Muscle</tissue>
    </source>
</reference>
<gene>
    <name evidence="2" type="ORF">fugu_002391</name>
</gene>
<dbReference type="InterPro" id="IPR058952">
    <property type="entry name" value="Ig_CFAP47"/>
</dbReference>
<dbReference type="Gene3D" id="2.60.40.10">
    <property type="entry name" value="Immunoglobulins"/>
    <property type="match status" value="1"/>
</dbReference>
<evidence type="ECO:0000313" key="2">
    <source>
        <dbReference type="EMBL" id="TNM94215.1"/>
    </source>
</evidence>
<dbReference type="PROSITE" id="PS50202">
    <property type="entry name" value="MSP"/>
    <property type="match status" value="1"/>
</dbReference>
<dbReference type="PANTHER" id="PTHR45912">
    <property type="entry name" value="CILIA- AND FLAGELLA-ASSOCIATED PROTEIN 47"/>
    <property type="match status" value="1"/>
</dbReference>
<dbReference type="PANTHER" id="PTHR45912:SF3">
    <property type="entry name" value="CILIA- AND FLAGELLA-ASSOCIATED PROTEIN 47"/>
    <property type="match status" value="1"/>
</dbReference>
<dbReference type="Pfam" id="PF26579">
    <property type="entry name" value="Ig_CFAP47"/>
    <property type="match status" value="1"/>
</dbReference>
<accession>A0A4Z2BPN7</accession>
<proteinExistence type="predicted"/>
<keyword evidence="3" id="KW-1185">Reference proteome</keyword>
<name>A0A4Z2BPN7_9TELE</name>